<proteinExistence type="inferred from homology"/>
<keyword evidence="2 3" id="KW-0560">Oxidoreductase</keyword>
<dbReference type="Gene3D" id="3.40.50.720">
    <property type="entry name" value="NAD(P)-binding Rossmann-like Domain"/>
    <property type="match status" value="1"/>
</dbReference>
<dbReference type="SUPFAM" id="SSF51735">
    <property type="entry name" value="NAD(P)-binding Rossmann-fold domains"/>
    <property type="match status" value="1"/>
</dbReference>
<dbReference type="InterPro" id="IPR036291">
    <property type="entry name" value="NAD(P)-bd_dom_sf"/>
</dbReference>
<evidence type="ECO:0000313" key="4">
    <source>
        <dbReference type="Proteomes" id="UP001595462"/>
    </source>
</evidence>
<name>A0ABV7EPU9_9GAMM</name>
<accession>A0ABV7EPU9</accession>
<dbReference type="RefSeq" id="WP_380687615.1">
    <property type="nucleotide sequence ID" value="NZ_JBHRSS010000003.1"/>
</dbReference>
<dbReference type="PRINTS" id="PR00080">
    <property type="entry name" value="SDRFAMILY"/>
</dbReference>
<evidence type="ECO:0000313" key="3">
    <source>
        <dbReference type="EMBL" id="MFC3103516.1"/>
    </source>
</evidence>
<dbReference type="PRINTS" id="PR00081">
    <property type="entry name" value="GDHRDH"/>
</dbReference>
<sequence>MQSNLAGRRAVITGGSRGIGLAIADALAAEGAHVSICGRGADTLETAREQLAAHGTTVHAAQCDVADAAAIEGYIDAAASALGGIDILVNNASGFGVGDTEEGWAASINVDLLGSIRATRAARPWLEKSEQGSIIHIASIAGQAASARTAAYGAIKAALIQYTQSQASELAPQRIRVNAIAPGSIDFPGGLWQQRKAANPTLYENTRASIPFGRFGHPEEIANTAVFLASPLASWITGQTVTVDGGQLLR</sequence>
<dbReference type="PANTHER" id="PTHR43943:SF17">
    <property type="entry name" value="3-PHENYLPROPIONATE-DIHYDRODIOL_CINNAMIC ACID-DIHYDRODIOL DEHYDROGENASE"/>
    <property type="match status" value="1"/>
</dbReference>
<dbReference type="EMBL" id="JBHRSS010000003">
    <property type="protein sequence ID" value="MFC3103516.1"/>
    <property type="molecule type" value="Genomic_DNA"/>
</dbReference>
<keyword evidence="4" id="KW-1185">Reference proteome</keyword>
<dbReference type="GO" id="GO:0016491">
    <property type="term" value="F:oxidoreductase activity"/>
    <property type="evidence" value="ECO:0007669"/>
    <property type="project" value="UniProtKB-KW"/>
</dbReference>
<comment type="caution">
    <text evidence="3">The sequence shown here is derived from an EMBL/GenBank/DDBJ whole genome shotgun (WGS) entry which is preliminary data.</text>
</comment>
<comment type="similarity">
    <text evidence="1">Belongs to the short-chain dehydrogenases/reductases (SDR) family.</text>
</comment>
<dbReference type="CDD" id="cd05233">
    <property type="entry name" value="SDR_c"/>
    <property type="match status" value="1"/>
</dbReference>
<protein>
    <submittedName>
        <fullName evidence="3">SDR family NAD(P)-dependent oxidoreductase</fullName>
        <ecNumber evidence="3">1.1.1.-</ecNumber>
    </submittedName>
</protein>
<dbReference type="InterPro" id="IPR002347">
    <property type="entry name" value="SDR_fam"/>
</dbReference>
<dbReference type="PANTHER" id="PTHR43943">
    <property type="entry name" value="DEHYDROGENASE/REDUCTASE (SDR FAMILY) MEMBER 4"/>
    <property type="match status" value="1"/>
</dbReference>
<reference evidence="4" key="1">
    <citation type="journal article" date="2019" name="Int. J. Syst. Evol. Microbiol.">
        <title>The Global Catalogue of Microorganisms (GCM) 10K type strain sequencing project: providing services to taxonomists for standard genome sequencing and annotation.</title>
        <authorList>
            <consortium name="The Broad Institute Genomics Platform"/>
            <consortium name="The Broad Institute Genome Sequencing Center for Infectious Disease"/>
            <person name="Wu L."/>
            <person name="Ma J."/>
        </authorList>
    </citation>
    <scope>NUCLEOTIDE SEQUENCE [LARGE SCALE GENOMIC DNA]</scope>
    <source>
        <strain evidence="4">KCTC 52640</strain>
    </source>
</reference>
<evidence type="ECO:0000256" key="2">
    <source>
        <dbReference type="ARBA" id="ARBA00023002"/>
    </source>
</evidence>
<gene>
    <name evidence="3" type="ORF">ACFOSU_06395</name>
</gene>
<evidence type="ECO:0000256" key="1">
    <source>
        <dbReference type="ARBA" id="ARBA00006484"/>
    </source>
</evidence>
<dbReference type="Pfam" id="PF13561">
    <property type="entry name" value="adh_short_C2"/>
    <property type="match status" value="1"/>
</dbReference>
<organism evidence="3 4">
    <name type="scientific">Salinisphaera aquimarina</name>
    <dbReference type="NCBI Taxonomy" id="2094031"/>
    <lineage>
        <taxon>Bacteria</taxon>
        <taxon>Pseudomonadati</taxon>
        <taxon>Pseudomonadota</taxon>
        <taxon>Gammaproteobacteria</taxon>
        <taxon>Salinisphaerales</taxon>
        <taxon>Salinisphaeraceae</taxon>
        <taxon>Salinisphaera</taxon>
    </lineage>
</organism>
<dbReference type="Proteomes" id="UP001595462">
    <property type="component" value="Unassembled WGS sequence"/>
</dbReference>
<dbReference type="EC" id="1.1.1.-" evidence="3"/>